<evidence type="ECO:0000313" key="4">
    <source>
        <dbReference type="EMBL" id="KAG2971214.1"/>
    </source>
</evidence>
<dbReference type="Proteomes" id="UP000736787">
    <property type="component" value="Unassembled WGS sequence"/>
</dbReference>
<dbReference type="EMBL" id="RCMG01000661">
    <property type="protein sequence ID" value="KAG2850723.1"/>
    <property type="molecule type" value="Genomic_DNA"/>
</dbReference>
<evidence type="ECO:0000313" key="5">
    <source>
        <dbReference type="EMBL" id="KAG3211771.1"/>
    </source>
</evidence>
<comment type="caution">
    <text evidence="6">The sequence shown here is derived from an EMBL/GenBank/DDBJ whole genome shotgun (WGS) entry which is preliminary data.</text>
</comment>
<proteinExistence type="predicted"/>
<accession>A0A329RAH9</accession>
<dbReference type="Proteomes" id="UP000774804">
    <property type="component" value="Unassembled WGS sequence"/>
</dbReference>
<dbReference type="AlphaFoldDB" id="A0A329RAH9"/>
<keyword evidence="7" id="KW-1185">Reference proteome</keyword>
<gene>
    <name evidence="6" type="ORF">PC110_g22116</name>
    <name evidence="1" type="ORF">PC113_g16530</name>
    <name evidence="2" type="ORF">PC115_g15913</name>
    <name evidence="3" type="ORF">PC117_g19797</name>
    <name evidence="4" type="ORF">PC118_g16416</name>
    <name evidence="5" type="ORF">PC129_g17253</name>
</gene>
<dbReference type="EMBL" id="MJFZ01001768">
    <property type="protein sequence ID" value="RAW21440.1"/>
    <property type="molecule type" value="Genomic_DNA"/>
</dbReference>
<evidence type="ECO:0000313" key="3">
    <source>
        <dbReference type="EMBL" id="KAG2909000.1"/>
    </source>
</evidence>
<dbReference type="EMBL" id="RCML01000681">
    <property type="protein sequence ID" value="KAG2971214.1"/>
    <property type="molecule type" value="Genomic_DNA"/>
</dbReference>
<dbReference type="EMBL" id="RCMK01000883">
    <property type="protein sequence ID" value="KAG2909000.1"/>
    <property type="molecule type" value="Genomic_DNA"/>
</dbReference>
<dbReference type="EMBL" id="RCMV01000914">
    <property type="protein sequence ID" value="KAG3211771.1"/>
    <property type="molecule type" value="Genomic_DNA"/>
</dbReference>
<evidence type="ECO:0000313" key="7">
    <source>
        <dbReference type="Proteomes" id="UP000251314"/>
    </source>
</evidence>
<name>A0A329RAH9_9STRA</name>
<evidence type="ECO:0000313" key="6">
    <source>
        <dbReference type="EMBL" id="RAW21440.1"/>
    </source>
</evidence>
<evidence type="ECO:0000313" key="2">
    <source>
        <dbReference type="EMBL" id="KAG2901310.1"/>
    </source>
</evidence>
<reference evidence="6 7" key="1">
    <citation type="submission" date="2018-01" db="EMBL/GenBank/DDBJ databases">
        <title>Draft genome of the strawberry crown rot pathogen Phytophthora cactorum.</title>
        <authorList>
            <person name="Armitage A.D."/>
            <person name="Lysoe E."/>
            <person name="Nellist C.F."/>
            <person name="Harrison R.J."/>
            <person name="Brurberg M.B."/>
        </authorList>
    </citation>
    <scope>NUCLEOTIDE SEQUENCE [LARGE SCALE GENOMIC DNA]</scope>
    <source>
        <strain evidence="6 7">10300</strain>
    </source>
</reference>
<dbReference type="Proteomes" id="UP000697107">
    <property type="component" value="Unassembled WGS sequence"/>
</dbReference>
<dbReference type="Proteomes" id="UP000760860">
    <property type="component" value="Unassembled WGS sequence"/>
</dbReference>
<dbReference type="Proteomes" id="UP000735874">
    <property type="component" value="Unassembled WGS sequence"/>
</dbReference>
<dbReference type="VEuPathDB" id="FungiDB:PC110_g22116"/>
<protein>
    <recommendedName>
        <fullName evidence="8">DDE-1 domain-containing protein</fullName>
    </recommendedName>
</protein>
<dbReference type="EMBL" id="RCMI01000670">
    <property type="protein sequence ID" value="KAG2901310.1"/>
    <property type="molecule type" value="Genomic_DNA"/>
</dbReference>
<reference evidence="1" key="2">
    <citation type="submission" date="2018-10" db="EMBL/GenBank/DDBJ databases">
        <title>Effector identification in a new, highly contiguous assembly of the strawberry crown rot pathogen Phytophthora cactorum.</title>
        <authorList>
            <person name="Armitage A.D."/>
            <person name="Nellist C.F."/>
            <person name="Bates H."/>
            <person name="Vickerstaff R.J."/>
            <person name="Harrison R.J."/>
        </authorList>
    </citation>
    <scope>NUCLEOTIDE SEQUENCE</scope>
    <source>
        <strain evidence="1">15-7</strain>
        <strain evidence="2">4032</strain>
        <strain evidence="3">4040</strain>
        <strain evidence="4">P415</strain>
        <strain evidence="5">P421</strain>
    </source>
</reference>
<organism evidence="6 7">
    <name type="scientific">Phytophthora cactorum</name>
    <dbReference type="NCBI Taxonomy" id="29920"/>
    <lineage>
        <taxon>Eukaryota</taxon>
        <taxon>Sar</taxon>
        <taxon>Stramenopiles</taxon>
        <taxon>Oomycota</taxon>
        <taxon>Peronosporomycetes</taxon>
        <taxon>Peronosporales</taxon>
        <taxon>Peronosporaceae</taxon>
        <taxon>Phytophthora</taxon>
    </lineage>
</organism>
<evidence type="ECO:0000313" key="1">
    <source>
        <dbReference type="EMBL" id="KAG2850723.1"/>
    </source>
</evidence>
<evidence type="ECO:0008006" key="8">
    <source>
        <dbReference type="Google" id="ProtNLM"/>
    </source>
</evidence>
<dbReference type="Proteomes" id="UP000251314">
    <property type="component" value="Unassembled WGS sequence"/>
</dbReference>
<sequence>MPYLQAGDIGISKSFKDLLSVEINTWKLSDKMEYTRFNNPRMSNVGTVCEWVRKAWRDTDEATVLRSVGAAGFASDSTDWFIAKHDVYGQKFNALWGSDDENLDEDTLNMQALDDDLDDIAVVDE</sequence>
<dbReference type="OrthoDB" id="120320at2759"/>